<feature type="transmembrane region" description="Helical" evidence="1">
    <location>
        <begin position="6"/>
        <end position="29"/>
    </location>
</feature>
<evidence type="ECO:0000313" key="2">
    <source>
        <dbReference type="EMBL" id="QOP64234.1"/>
    </source>
</evidence>
<evidence type="ECO:0000313" key="3">
    <source>
        <dbReference type="Proteomes" id="UP000593988"/>
    </source>
</evidence>
<keyword evidence="1" id="KW-1133">Transmembrane helix</keyword>
<protein>
    <submittedName>
        <fullName evidence="2">Uncharacterized protein</fullName>
    </submittedName>
</protein>
<dbReference type="Proteomes" id="UP000593988">
    <property type="component" value="Segment"/>
</dbReference>
<accession>A0A7M1CIY4</accession>
<sequence length="48" mass="5154">MTVPVATGVAVLLIILAAVGAGAAVWWLGRVVEWLWGRRPNGKLDRVD</sequence>
<organism evidence="2 3">
    <name type="scientific">Arthrobacter phage Yavru</name>
    <dbReference type="NCBI Taxonomy" id="2776857"/>
    <lineage>
        <taxon>Viruses</taxon>
        <taxon>Duplodnaviria</taxon>
        <taxon>Heunggongvirae</taxon>
        <taxon>Uroviricota</taxon>
        <taxon>Caudoviricetes</taxon>
        <taxon>Whytuvirus</taxon>
        <taxon>Whytuvirus yavru</taxon>
    </lineage>
</organism>
<reference evidence="2 3" key="1">
    <citation type="submission" date="2020-08" db="EMBL/GenBank/DDBJ databases">
        <authorList>
            <person name="Ulker M."/>
            <person name="Siddiqui F.A."/>
            <person name="Anastasi R.E."/>
            <person name="Conroy D.J."/>
            <person name="Edwards E.G."/>
            <person name="Gerton T.J."/>
            <person name="Laizure I.E."/>
            <person name="Reynolds J.D."/>
            <person name="Ouellette S.K."/>
            <person name="Duggan K.O."/>
            <person name="Johnson K.C."/>
            <person name="MacLea K.S."/>
            <person name="Gurney S.M.R."/>
            <person name="Garlena R.A."/>
            <person name="Russell D.A."/>
            <person name="Pope W.H."/>
            <person name="Jacobs-Sera D."/>
            <person name="Hatfull G.F."/>
        </authorList>
    </citation>
    <scope>NUCLEOTIDE SEQUENCE [LARGE SCALE GENOMIC DNA]</scope>
</reference>
<keyword evidence="1" id="KW-0812">Transmembrane</keyword>
<dbReference type="GeneID" id="80090839"/>
<keyword evidence="3" id="KW-1185">Reference proteome</keyword>
<dbReference type="EMBL" id="MT889364">
    <property type="protein sequence ID" value="QOP64234.1"/>
    <property type="molecule type" value="Genomic_DNA"/>
</dbReference>
<gene>
    <name evidence="2" type="primary">23</name>
    <name evidence="2" type="ORF">SEA_YAVRU_23</name>
</gene>
<proteinExistence type="predicted"/>
<keyword evidence="1" id="KW-0472">Membrane</keyword>
<name>A0A7M1CIY4_9CAUD</name>
<dbReference type="RefSeq" id="YP_010761589.1">
    <property type="nucleotide sequence ID" value="NC_073600.1"/>
</dbReference>
<evidence type="ECO:0000256" key="1">
    <source>
        <dbReference type="SAM" id="Phobius"/>
    </source>
</evidence>
<dbReference type="KEGG" id="vg:80090839"/>